<dbReference type="EMBL" id="WNYA01000001">
    <property type="protein sequence ID" value="KAG8598673.1"/>
    <property type="molecule type" value="Genomic_DNA"/>
</dbReference>
<name>A0AAV7DRF6_ENGPU</name>
<gene>
    <name evidence="1" type="ORF">GDO81_002701</name>
</gene>
<accession>A0AAV7DRF6</accession>
<protein>
    <submittedName>
        <fullName evidence="1">Uncharacterized protein</fullName>
    </submittedName>
</protein>
<reference evidence="1" key="1">
    <citation type="thesis" date="2020" institute="ProQuest LLC" country="789 East Eisenhower Parkway, Ann Arbor, MI, USA">
        <title>Comparative Genomics and Chromosome Evolution.</title>
        <authorList>
            <person name="Mudd A.B."/>
        </authorList>
    </citation>
    <scope>NUCLEOTIDE SEQUENCE</scope>
    <source>
        <strain evidence="1">237g6f4</strain>
        <tissue evidence="1">Blood</tissue>
    </source>
</reference>
<sequence>MEWQYVSSTSTYYGEQDSRSLLISRAPFSSPTHRTSNPPLFYQISRGPSFGFPLNSQCTRWSTFELEEQPPCLSSGQAVLLLHLNAI</sequence>
<dbReference type="AlphaFoldDB" id="A0AAV7DRF6"/>
<keyword evidence="2" id="KW-1185">Reference proteome</keyword>
<proteinExistence type="predicted"/>
<evidence type="ECO:0000313" key="2">
    <source>
        <dbReference type="Proteomes" id="UP000824782"/>
    </source>
</evidence>
<organism evidence="1 2">
    <name type="scientific">Engystomops pustulosus</name>
    <name type="common">Tungara frog</name>
    <name type="synonym">Physalaemus pustulosus</name>
    <dbReference type="NCBI Taxonomy" id="76066"/>
    <lineage>
        <taxon>Eukaryota</taxon>
        <taxon>Metazoa</taxon>
        <taxon>Chordata</taxon>
        <taxon>Craniata</taxon>
        <taxon>Vertebrata</taxon>
        <taxon>Euteleostomi</taxon>
        <taxon>Amphibia</taxon>
        <taxon>Batrachia</taxon>
        <taxon>Anura</taxon>
        <taxon>Neobatrachia</taxon>
        <taxon>Hyloidea</taxon>
        <taxon>Leptodactylidae</taxon>
        <taxon>Leiuperinae</taxon>
        <taxon>Engystomops</taxon>
    </lineage>
</organism>
<evidence type="ECO:0000313" key="1">
    <source>
        <dbReference type="EMBL" id="KAG8598673.1"/>
    </source>
</evidence>
<comment type="caution">
    <text evidence="1">The sequence shown here is derived from an EMBL/GenBank/DDBJ whole genome shotgun (WGS) entry which is preliminary data.</text>
</comment>
<dbReference type="Proteomes" id="UP000824782">
    <property type="component" value="Unassembled WGS sequence"/>
</dbReference>